<evidence type="ECO:0000313" key="1">
    <source>
        <dbReference type="EMBL" id="XBW06984.1"/>
    </source>
</evidence>
<dbReference type="RefSeq" id="WP_024100494.1">
    <property type="nucleotide sequence ID" value="NZ_CP132971.1"/>
</dbReference>
<protein>
    <submittedName>
        <fullName evidence="1">Uncharacterized protein</fullName>
    </submittedName>
</protein>
<dbReference type="EMBL" id="CP132971">
    <property type="protein sequence ID" value="XBW06984.1"/>
    <property type="molecule type" value="Genomic_DNA"/>
</dbReference>
<dbReference type="GeneID" id="29940061"/>
<dbReference type="KEGG" id="rhox:RBB84_24985"/>
<sequence length="78" mass="8238">MSETIAARIVAVQSQLNAVHTELRALAELVNMFDADTLDADTETSVREVIDSLADAGLALNGADEPLSTAAHHARLLP</sequence>
<name>A0AAU7V3G9_9NOCA</name>
<organism evidence="1">
    <name type="scientific">Rhodococcus sp. D-6</name>
    <dbReference type="NCBI Taxonomy" id="1387842"/>
    <lineage>
        <taxon>Bacteria</taxon>
        <taxon>Bacillati</taxon>
        <taxon>Actinomycetota</taxon>
        <taxon>Actinomycetes</taxon>
        <taxon>Mycobacteriales</taxon>
        <taxon>Nocardiaceae</taxon>
        <taxon>Rhodococcus</taxon>
    </lineage>
</organism>
<proteinExistence type="predicted"/>
<gene>
    <name evidence="1" type="ORF">RBB84_24985</name>
</gene>
<geneLocation type="plasmid" evidence="1">
    <name>p1-D-6</name>
</geneLocation>
<accession>A0AAU7V3G9</accession>
<dbReference type="AlphaFoldDB" id="A0AAU7V3G9"/>
<reference evidence="1" key="1">
    <citation type="submission" date="2023-08" db="EMBL/GenBank/DDBJ databases">
        <title>The novel hydrolase IpcH responsible for the initial isoprocarb degradation step in Rhodococcus sp. D-6.</title>
        <authorList>
            <person name="Zhu Q."/>
        </authorList>
    </citation>
    <scope>NUCLEOTIDE SEQUENCE</scope>
    <source>
        <strain evidence="1">D-6</strain>
        <plasmid evidence="1">p1-D-6</plasmid>
    </source>
</reference>
<keyword evidence="1" id="KW-0614">Plasmid</keyword>